<dbReference type="EMBL" id="VJMH01000044">
    <property type="protein sequence ID" value="KAF0719852.1"/>
    <property type="molecule type" value="Genomic_DNA"/>
</dbReference>
<dbReference type="Proteomes" id="UP000332933">
    <property type="component" value="Unassembled WGS sequence"/>
</dbReference>
<keyword evidence="3" id="KW-1185">Reference proteome</keyword>
<reference evidence="1" key="2">
    <citation type="submission" date="2019-06" db="EMBL/GenBank/DDBJ databases">
        <title>Genomics analysis of Aphanomyces spp. identifies a new class of oomycete effector associated with host adaptation.</title>
        <authorList>
            <person name="Gaulin E."/>
        </authorList>
    </citation>
    <scope>NUCLEOTIDE SEQUENCE</scope>
    <source>
        <strain evidence="1">CBS 578.67</strain>
    </source>
</reference>
<sequence length="225" mass="25147">MLLMELSCLDHPCTQGETIGTRHGGSPTQEDVDAWLDSLPKSACISNDLRSRLAAYVTVDGLAPLLTILASTNIEDQLIFLFELYHLPPPPSFVEKPSHAELAPFHRHSFLSTSSQREISVEMASDTPANDNVHELRNVLIAGMYLTHANCRLESADQLPSVQAICLVLTECRLLYVSRGTLEKDEIVLIVRRYFHHGIFRWSVSTTSSPDSKVAFQWNPNSNFI</sequence>
<evidence type="ECO:0000313" key="2">
    <source>
        <dbReference type="EMBL" id="VFT77966.1"/>
    </source>
</evidence>
<accession>A0A485K3R7</accession>
<dbReference type="AlphaFoldDB" id="A0A485K3R7"/>
<name>A0A485K3R7_9STRA</name>
<evidence type="ECO:0000313" key="3">
    <source>
        <dbReference type="Proteomes" id="UP000332933"/>
    </source>
</evidence>
<organism evidence="2 3">
    <name type="scientific">Aphanomyces stellatus</name>
    <dbReference type="NCBI Taxonomy" id="120398"/>
    <lineage>
        <taxon>Eukaryota</taxon>
        <taxon>Sar</taxon>
        <taxon>Stramenopiles</taxon>
        <taxon>Oomycota</taxon>
        <taxon>Saprolegniomycetes</taxon>
        <taxon>Saprolegniales</taxon>
        <taxon>Verrucalvaceae</taxon>
        <taxon>Aphanomyces</taxon>
    </lineage>
</organism>
<dbReference type="EMBL" id="CAADRA010000044">
    <property type="protein sequence ID" value="VFT77966.1"/>
    <property type="molecule type" value="Genomic_DNA"/>
</dbReference>
<gene>
    <name evidence="2" type="primary">Aste57867_742</name>
    <name evidence="1" type="ORF">As57867_000741</name>
    <name evidence="2" type="ORF">ASTE57867_742</name>
</gene>
<dbReference type="OrthoDB" id="78451at2759"/>
<reference evidence="2 3" key="1">
    <citation type="submission" date="2019-03" db="EMBL/GenBank/DDBJ databases">
        <authorList>
            <person name="Gaulin E."/>
            <person name="Dumas B."/>
        </authorList>
    </citation>
    <scope>NUCLEOTIDE SEQUENCE [LARGE SCALE GENOMIC DNA]</scope>
    <source>
        <strain evidence="2">CBS 568.67</strain>
    </source>
</reference>
<proteinExistence type="predicted"/>
<protein>
    <submittedName>
        <fullName evidence="2">Aste57867_742 protein</fullName>
    </submittedName>
</protein>
<evidence type="ECO:0000313" key="1">
    <source>
        <dbReference type="EMBL" id="KAF0719852.1"/>
    </source>
</evidence>